<name>A0ABN7SVL7_OIKDI</name>
<dbReference type="Proteomes" id="UP001158576">
    <property type="component" value="Chromosome 1"/>
</dbReference>
<accession>A0ABN7SVL7</accession>
<sequence length="253" mass="28901">MGVSCREMVETSNMHFKRDAYPMLSVISYGVDDNNNPKKVYNHLLSEIRVAKDVQFSLAGIKCALETARATVGPKKCLWVQSDGAESQFWSKEMFHCLPRFMNNLPAHDYDSIVWFKTVSGHGKGEIDSSHGCVKQDIVRQYNHLGGCGFDGERLENIGVVDSASQLVNFLQNERKDHFGTLEHKKEDSLGYTLVGRYVSEYVVDPNFDKQSEKISGSRSYHLVKLIKDENNQWEERKLLFKKGRLPITVQEF</sequence>
<keyword evidence="2" id="KW-1185">Reference proteome</keyword>
<dbReference type="EMBL" id="OU015566">
    <property type="protein sequence ID" value="CAG5103760.1"/>
    <property type="molecule type" value="Genomic_DNA"/>
</dbReference>
<protein>
    <submittedName>
        <fullName evidence="1">Oidioi.mRNA.OKI2018_I69.chr1.g923.t1.cds</fullName>
    </submittedName>
</protein>
<evidence type="ECO:0000313" key="2">
    <source>
        <dbReference type="Proteomes" id="UP001158576"/>
    </source>
</evidence>
<reference evidence="1 2" key="1">
    <citation type="submission" date="2021-04" db="EMBL/GenBank/DDBJ databases">
        <authorList>
            <person name="Bliznina A."/>
        </authorList>
    </citation>
    <scope>NUCLEOTIDE SEQUENCE [LARGE SCALE GENOMIC DNA]</scope>
</reference>
<organism evidence="1 2">
    <name type="scientific">Oikopleura dioica</name>
    <name type="common">Tunicate</name>
    <dbReference type="NCBI Taxonomy" id="34765"/>
    <lineage>
        <taxon>Eukaryota</taxon>
        <taxon>Metazoa</taxon>
        <taxon>Chordata</taxon>
        <taxon>Tunicata</taxon>
        <taxon>Appendicularia</taxon>
        <taxon>Copelata</taxon>
        <taxon>Oikopleuridae</taxon>
        <taxon>Oikopleura</taxon>
    </lineage>
</organism>
<proteinExistence type="predicted"/>
<gene>
    <name evidence="1" type="ORF">OKIOD_LOCUS9688</name>
</gene>
<evidence type="ECO:0000313" key="1">
    <source>
        <dbReference type="EMBL" id="CAG5103760.1"/>
    </source>
</evidence>